<dbReference type="PANTHER" id="PTHR43820">
    <property type="entry name" value="HIGH-AFFINITY BRANCHED-CHAIN AMINO ACID TRANSPORT ATP-BINDING PROTEIN LIVF"/>
    <property type="match status" value="1"/>
</dbReference>
<dbReference type="RefSeq" id="WP_377196310.1">
    <property type="nucleotide sequence ID" value="NZ_JBHUHF010000001.1"/>
</dbReference>
<evidence type="ECO:0000256" key="3">
    <source>
        <dbReference type="ARBA" id="ARBA00022741"/>
    </source>
</evidence>
<protein>
    <submittedName>
        <fullName evidence="7">ABC transporter ATP-binding protein</fullName>
    </submittedName>
</protein>
<dbReference type="InterPro" id="IPR003439">
    <property type="entry name" value="ABC_transporter-like_ATP-bd"/>
</dbReference>
<dbReference type="InterPro" id="IPR052156">
    <property type="entry name" value="BCAA_Transport_ATP-bd_LivF"/>
</dbReference>
<dbReference type="InterPro" id="IPR003593">
    <property type="entry name" value="AAA+_ATPase"/>
</dbReference>
<dbReference type="SUPFAM" id="SSF52540">
    <property type="entry name" value="P-loop containing nucleoside triphosphate hydrolases"/>
    <property type="match status" value="1"/>
</dbReference>
<dbReference type="GO" id="GO:0005524">
    <property type="term" value="F:ATP binding"/>
    <property type="evidence" value="ECO:0007669"/>
    <property type="project" value="UniProtKB-KW"/>
</dbReference>
<organism evidence="7 8">
    <name type="scientific">Promicromonospora aerolata</name>
    <dbReference type="NCBI Taxonomy" id="195749"/>
    <lineage>
        <taxon>Bacteria</taxon>
        <taxon>Bacillati</taxon>
        <taxon>Actinomycetota</taxon>
        <taxon>Actinomycetes</taxon>
        <taxon>Micrococcales</taxon>
        <taxon>Promicromonosporaceae</taxon>
        <taxon>Promicromonospora</taxon>
    </lineage>
</organism>
<dbReference type="InterPro" id="IPR027417">
    <property type="entry name" value="P-loop_NTPase"/>
</dbReference>
<keyword evidence="3" id="KW-0547">Nucleotide-binding</keyword>
<dbReference type="CDD" id="cd03224">
    <property type="entry name" value="ABC_TM1139_LivF_branched"/>
    <property type="match status" value="1"/>
</dbReference>
<sequence>MTMNGAGAPLLAVDGLSAGYGASTVLDGVSFRMGVEAVGIVGRNGMGKTTFCDTLVGFLPSSAGQVSLRGRRVDNLAPERVARSGIAYVPQGRRLFLSLTVDEHLAMLARRARNKRWTPEAVYELFPRLAERKKHGGADLSGGEQQMLAVGRALLLNARLIVMDEPSEGLAPTIVDVLVSAVRQLVDEGVAVLVVEQNLRAAARMANRQLVMVSGRIEAEFTGDELLARTDLQSKYLGVGTA</sequence>
<evidence type="ECO:0000256" key="4">
    <source>
        <dbReference type="ARBA" id="ARBA00022840"/>
    </source>
</evidence>
<comment type="caution">
    <text evidence="7">The sequence shown here is derived from an EMBL/GenBank/DDBJ whole genome shotgun (WGS) entry which is preliminary data.</text>
</comment>
<evidence type="ECO:0000256" key="5">
    <source>
        <dbReference type="ARBA" id="ARBA00022970"/>
    </source>
</evidence>
<proteinExistence type="inferred from homology"/>
<keyword evidence="4 7" id="KW-0067">ATP-binding</keyword>
<dbReference type="InterPro" id="IPR017871">
    <property type="entry name" value="ABC_transporter-like_CS"/>
</dbReference>
<evidence type="ECO:0000256" key="2">
    <source>
        <dbReference type="ARBA" id="ARBA00022448"/>
    </source>
</evidence>
<dbReference type="PROSITE" id="PS50893">
    <property type="entry name" value="ABC_TRANSPORTER_2"/>
    <property type="match status" value="1"/>
</dbReference>
<comment type="similarity">
    <text evidence="1">Belongs to the ABC transporter superfamily.</text>
</comment>
<evidence type="ECO:0000313" key="7">
    <source>
        <dbReference type="EMBL" id="MFD2024369.1"/>
    </source>
</evidence>
<evidence type="ECO:0000313" key="8">
    <source>
        <dbReference type="Proteomes" id="UP001597338"/>
    </source>
</evidence>
<gene>
    <name evidence="7" type="ORF">ACFSL2_02485</name>
</gene>
<dbReference type="EMBL" id="JBHUHF010000001">
    <property type="protein sequence ID" value="MFD2024369.1"/>
    <property type="molecule type" value="Genomic_DNA"/>
</dbReference>
<keyword evidence="5" id="KW-0029">Amino-acid transport</keyword>
<keyword evidence="8" id="KW-1185">Reference proteome</keyword>
<dbReference type="PROSITE" id="PS00211">
    <property type="entry name" value="ABC_TRANSPORTER_1"/>
    <property type="match status" value="1"/>
</dbReference>
<evidence type="ECO:0000256" key="1">
    <source>
        <dbReference type="ARBA" id="ARBA00005417"/>
    </source>
</evidence>
<dbReference type="Proteomes" id="UP001597338">
    <property type="component" value="Unassembled WGS sequence"/>
</dbReference>
<dbReference type="Gene3D" id="3.40.50.300">
    <property type="entry name" value="P-loop containing nucleotide triphosphate hydrolases"/>
    <property type="match status" value="1"/>
</dbReference>
<accession>A0ABW4V3I3</accession>
<evidence type="ECO:0000259" key="6">
    <source>
        <dbReference type="PROSITE" id="PS50893"/>
    </source>
</evidence>
<feature type="domain" description="ABC transporter" evidence="6">
    <location>
        <begin position="11"/>
        <end position="239"/>
    </location>
</feature>
<dbReference type="Pfam" id="PF00005">
    <property type="entry name" value="ABC_tran"/>
    <property type="match status" value="1"/>
</dbReference>
<reference evidence="8" key="1">
    <citation type="journal article" date="2019" name="Int. J. Syst. Evol. Microbiol.">
        <title>The Global Catalogue of Microorganisms (GCM) 10K type strain sequencing project: providing services to taxonomists for standard genome sequencing and annotation.</title>
        <authorList>
            <consortium name="The Broad Institute Genomics Platform"/>
            <consortium name="The Broad Institute Genome Sequencing Center for Infectious Disease"/>
            <person name="Wu L."/>
            <person name="Ma J."/>
        </authorList>
    </citation>
    <scope>NUCLEOTIDE SEQUENCE [LARGE SCALE GENOMIC DNA]</scope>
    <source>
        <strain evidence="8">CCM 7043</strain>
    </source>
</reference>
<dbReference type="PANTHER" id="PTHR43820:SF4">
    <property type="entry name" value="HIGH-AFFINITY BRANCHED-CHAIN AMINO ACID TRANSPORT ATP-BINDING PROTEIN LIVF"/>
    <property type="match status" value="1"/>
</dbReference>
<name>A0ABW4V3I3_9MICO</name>
<keyword evidence="2" id="KW-0813">Transport</keyword>
<dbReference type="SMART" id="SM00382">
    <property type="entry name" value="AAA"/>
    <property type="match status" value="1"/>
</dbReference>